<dbReference type="EMBL" id="AP023093">
    <property type="protein sequence ID" value="BCE41380.1"/>
    <property type="molecule type" value="Genomic_DNA"/>
</dbReference>
<evidence type="ECO:0000313" key="3">
    <source>
        <dbReference type="EMBL" id="BCE41380.1"/>
    </source>
</evidence>
<evidence type="ECO:0000256" key="1">
    <source>
        <dbReference type="SAM" id="MobiDB-lite"/>
    </source>
</evidence>
<evidence type="ECO:0000313" key="2">
    <source>
        <dbReference type="EMBL" id="BCE32599.1"/>
    </source>
</evidence>
<dbReference type="SUPFAM" id="SSF56349">
    <property type="entry name" value="DNA breaking-rejoining enzymes"/>
    <property type="match status" value="1"/>
</dbReference>
<feature type="region of interest" description="Disordered" evidence="1">
    <location>
        <begin position="46"/>
        <end position="69"/>
    </location>
</feature>
<gene>
    <name evidence="2" type="ORF">XF2B_63680</name>
    <name evidence="3" type="ORF">XF3B_64110</name>
</gene>
<dbReference type="InterPro" id="IPR011010">
    <property type="entry name" value="DNA_brk_join_enz"/>
</dbReference>
<reference evidence="2" key="1">
    <citation type="submission" date="2020-05" db="EMBL/GenBank/DDBJ databases">
        <title>Complete genome sequence of Bradyrhizobium diazoefficiens XF2 isolated from soybean nodule.</title>
        <authorList>
            <person name="Noda R."/>
            <person name="Kakizaki K."/>
            <person name="Minamisawa K."/>
        </authorList>
    </citation>
    <scope>NUCLEOTIDE SEQUENCE</scope>
    <source>
        <strain evidence="2">XF2</strain>
    </source>
</reference>
<protein>
    <submittedName>
        <fullName evidence="3">Uncharacterized protein</fullName>
    </submittedName>
</protein>
<sequence>MHSMLNHPGISEGQIDELLGLLASSGMKRKPVKALERLDLKETDRIAGETGRAARGKPNSRRDREPADRRTGQLGLVFRLAFGVPRTHRTIWDWATQLALTEANPFDKVRNFDIPHRGRVPWLAMAIAYVQAHAPADLVPMLRLGIMTCQRGCDMIRMGPEHRGRNSIWYRPKKTRKRRRAFHIPLATADTLELDRWAEAPVRFTNPRWLKPTDRFCEELYLYSPKGAP</sequence>
<dbReference type="GO" id="GO:0003677">
    <property type="term" value="F:DNA binding"/>
    <property type="evidence" value="ECO:0007669"/>
    <property type="project" value="InterPro"/>
</dbReference>
<feature type="compositionally biased region" description="Basic and acidic residues" evidence="1">
    <location>
        <begin position="60"/>
        <end position="69"/>
    </location>
</feature>
<proteinExistence type="predicted"/>
<reference evidence="3" key="2">
    <citation type="submission" date="2020-05" db="EMBL/GenBank/DDBJ databases">
        <title>Complete genome sequence of Bradyrhizobium diazoefficiens XF3 isolated from soybean nodule.</title>
        <authorList>
            <person name="Noda R."/>
            <person name="Kakizaki K."/>
            <person name="Minamisawa K."/>
        </authorList>
    </citation>
    <scope>NUCLEOTIDE SEQUENCE</scope>
    <source>
        <strain evidence="3">XF3</strain>
    </source>
</reference>
<name>A0A809YST4_9BRAD</name>
<organism evidence="3">
    <name type="scientific">Bradyrhizobium diazoefficiens</name>
    <dbReference type="NCBI Taxonomy" id="1355477"/>
    <lineage>
        <taxon>Bacteria</taxon>
        <taxon>Pseudomonadati</taxon>
        <taxon>Pseudomonadota</taxon>
        <taxon>Alphaproteobacteria</taxon>
        <taxon>Hyphomicrobiales</taxon>
        <taxon>Nitrobacteraceae</taxon>
        <taxon>Bradyrhizobium</taxon>
    </lineage>
</organism>
<dbReference type="AlphaFoldDB" id="A0A809YST4"/>
<accession>A0A809YST4</accession>
<dbReference type="EMBL" id="AP023092">
    <property type="protein sequence ID" value="BCE32599.1"/>
    <property type="molecule type" value="Genomic_DNA"/>
</dbReference>